<dbReference type="OrthoDB" id="286619at2"/>
<keyword evidence="1" id="KW-0472">Membrane</keyword>
<protein>
    <submittedName>
        <fullName evidence="2">Uncharacterized protein</fullName>
    </submittedName>
</protein>
<gene>
    <name evidence="2" type="ORF">BSF38_04037</name>
</gene>
<keyword evidence="3" id="KW-1185">Reference proteome</keyword>
<dbReference type="KEGG" id="pbor:BSF38_04037"/>
<keyword evidence="1" id="KW-1133">Transmembrane helix</keyword>
<name>A0A1U7CU83_9BACT</name>
<dbReference type="Proteomes" id="UP000186309">
    <property type="component" value="Chromosome"/>
</dbReference>
<dbReference type="RefSeq" id="WP_076348627.1">
    <property type="nucleotide sequence ID" value="NZ_CP019082.1"/>
</dbReference>
<evidence type="ECO:0000313" key="2">
    <source>
        <dbReference type="EMBL" id="APW62491.1"/>
    </source>
</evidence>
<keyword evidence="1" id="KW-0812">Transmembrane</keyword>
<evidence type="ECO:0000313" key="3">
    <source>
        <dbReference type="Proteomes" id="UP000186309"/>
    </source>
</evidence>
<sequence length="197" mass="21897">MLQSYNGREMESWTRQTAFPGTGRIVLVQGAATALIVLLVAAMTWAAWLSADSTRPDEGGATYEYPGAGMIVRSETLHLWLPDTLGELASPQVQREVMRDFEGFRRFLEHRGQQRIRIAVTYRAYQVNGGWTDITLVRRPYDELSYFQELSAILAGAGGEPDHNAADRLGALVQLVPEELLSREPSAMGAGMRRIVD</sequence>
<dbReference type="AlphaFoldDB" id="A0A1U7CU83"/>
<accession>A0A1U7CU83</accession>
<reference evidence="3" key="1">
    <citation type="submission" date="2016-12" db="EMBL/GenBank/DDBJ databases">
        <title>Comparative genomics of four Isosphaeraceae planctomycetes: a common pool of plasmids and glycoside hydrolase genes.</title>
        <authorList>
            <person name="Ivanova A."/>
        </authorList>
    </citation>
    <scope>NUCLEOTIDE SEQUENCE [LARGE SCALE GENOMIC DNA]</scope>
    <source>
        <strain evidence="3">PX4</strain>
    </source>
</reference>
<dbReference type="EMBL" id="CP019082">
    <property type="protein sequence ID" value="APW62491.1"/>
    <property type="molecule type" value="Genomic_DNA"/>
</dbReference>
<evidence type="ECO:0000256" key="1">
    <source>
        <dbReference type="SAM" id="Phobius"/>
    </source>
</evidence>
<proteinExistence type="predicted"/>
<dbReference type="STRING" id="1387353.BSF38_04037"/>
<organism evidence="2 3">
    <name type="scientific">Paludisphaera borealis</name>
    <dbReference type="NCBI Taxonomy" id="1387353"/>
    <lineage>
        <taxon>Bacteria</taxon>
        <taxon>Pseudomonadati</taxon>
        <taxon>Planctomycetota</taxon>
        <taxon>Planctomycetia</taxon>
        <taxon>Isosphaerales</taxon>
        <taxon>Isosphaeraceae</taxon>
        <taxon>Paludisphaera</taxon>
    </lineage>
</organism>
<feature type="transmembrane region" description="Helical" evidence="1">
    <location>
        <begin position="25"/>
        <end position="48"/>
    </location>
</feature>